<dbReference type="GO" id="GO:0051707">
    <property type="term" value="P:response to other organism"/>
    <property type="evidence" value="ECO:0007669"/>
    <property type="project" value="UniProtKB-ARBA"/>
</dbReference>
<evidence type="ECO:0000256" key="3">
    <source>
        <dbReference type="ARBA" id="ARBA00022737"/>
    </source>
</evidence>
<dbReference type="InterPro" id="IPR058922">
    <property type="entry name" value="WHD_DRP"/>
</dbReference>
<keyword evidence="5" id="KW-0611">Plant defense</keyword>
<dbReference type="FunFam" id="1.10.10.10:FF:000322">
    <property type="entry name" value="Probable disease resistance protein At1g63360"/>
    <property type="match status" value="1"/>
</dbReference>
<dbReference type="GO" id="GO:0006952">
    <property type="term" value="P:defense response"/>
    <property type="evidence" value="ECO:0007669"/>
    <property type="project" value="UniProtKB-KW"/>
</dbReference>
<dbReference type="InterPro" id="IPR044974">
    <property type="entry name" value="Disease_R_plants"/>
</dbReference>
<dbReference type="PRINTS" id="PR00364">
    <property type="entry name" value="DISEASERSIST"/>
</dbReference>
<dbReference type="Pfam" id="PF23559">
    <property type="entry name" value="WHD_DRP"/>
    <property type="match status" value="1"/>
</dbReference>
<keyword evidence="12" id="KW-1185">Reference proteome</keyword>
<dbReference type="AlphaFoldDB" id="A0A022RKY5"/>
<dbReference type="InterPro" id="IPR055414">
    <property type="entry name" value="LRR_R13L4/SHOC2-like"/>
</dbReference>
<dbReference type="Pfam" id="PF23598">
    <property type="entry name" value="LRR_14"/>
    <property type="match status" value="1"/>
</dbReference>
<dbReference type="PANTHER" id="PTHR23155">
    <property type="entry name" value="DISEASE RESISTANCE PROTEIN RP"/>
    <property type="match status" value="1"/>
</dbReference>
<dbReference type="Gene3D" id="1.10.8.430">
    <property type="entry name" value="Helical domain of apoptotic protease-activating factors"/>
    <property type="match status" value="1"/>
</dbReference>
<keyword evidence="2" id="KW-0433">Leucine-rich repeat</keyword>
<dbReference type="InterPro" id="IPR036388">
    <property type="entry name" value="WH-like_DNA-bd_sf"/>
</dbReference>
<dbReference type="InterPro" id="IPR041118">
    <property type="entry name" value="Rx_N"/>
</dbReference>
<evidence type="ECO:0000259" key="8">
    <source>
        <dbReference type="Pfam" id="PF18052"/>
    </source>
</evidence>
<dbReference type="Gene3D" id="3.80.10.10">
    <property type="entry name" value="Ribonuclease Inhibitor"/>
    <property type="match status" value="1"/>
</dbReference>
<dbReference type="InterPro" id="IPR032675">
    <property type="entry name" value="LRR_dom_sf"/>
</dbReference>
<dbReference type="Pfam" id="PF18052">
    <property type="entry name" value="Rx_N"/>
    <property type="match status" value="1"/>
</dbReference>
<dbReference type="EMBL" id="KI630443">
    <property type="protein sequence ID" value="EYU39540.1"/>
    <property type="molecule type" value="Genomic_DNA"/>
</dbReference>
<feature type="domain" description="Disease resistance R13L4/SHOC-2-like LRR" evidence="10">
    <location>
        <begin position="567"/>
        <end position="844"/>
    </location>
</feature>
<organism evidence="11 12">
    <name type="scientific">Erythranthe guttata</name>
    <name type="common">Yellow monkey flower</name>
    <name type="synonym">Mimulus guttatus</name>
    <dbReference type="NCBI Taxonomy" id="4155"/>
    <lineage>
        <taxon>Eukaryota</taxon>
        <taxon>Viridiplantae</taxon>
        <taxon>Streptophyta</taxon>
        <taxon>Embryophyta</taxon>
        <taxon>Tracheophyta</taxon>
        <taxon>Spermatophyta</taxon>
        <taxon>Magnoliopsida</taxon>
        <taxon>eudicotyledons</taxon>
        <taxon>Gunneridae</taxon>
        <taxon>Pentapetalae</taxon>
        <taxon>asterids</taxon>
        <taxon>lamiids</taxon>
        <taxon>Lamiales</taxon>
        <taxon>Phrymaceae</taxon>
        <taxon>Erythranthe</taxon>
    </lineage>
</organism>
<dbReference type="eggNOG" id="KOG4658">
    <property type="taxonomic scope" value="Eukaryota"/>
</dbReference>
<dbReference type="Gene3D" id="1.20.5.4130">
    <property type="match status" value="1"/>
</dbReference>
<evidence type="ECO:0000256" key="2">
    <source>
        <dbReference type="ARBA" id="ARBA00022614"/>
    </source>
</evidence>
<proteinExistence type="inferred from homology"/>
<feature type="domain" description="NB-ARC" evidence="7">
    <location>
        <begin position="171"/>
        <end position="335"/>
    </location>
</feature>
<dbReference type="Gene3D" id="1.10.10.10">
    <property type="entry name" value="Winged helix-like DNA-binding domain superfamily/Winged helix DNA-binding domain"/>
    <property type="match status" value="1"/>
</dbReference>
<evidence type="ECO:0000256" key="4">
    <source>
        <dbReference type="ARBA" id="ARBA00022741"/>
    </source>
</evidence>
<dbReference type="PhylomeDB" id="A0A022RKY5"/>
<dbReference type="InterPro" id="IPR027417">
    <property type="entry name" value="P-loop_NTPase"/>
</dbReference>
<dbReference type="Proteomes" id="UP000030748">
    <property type="component" value="Unassembled WGS sequence"/>
</dbReference>
<evidence type="ECO:0000256" key="6">
    <source>
        <dbReference type="ARBA" id="ARBA00022840"/>
    </source>
</evidence>
<gene>
    <name evidence="11" type="ORF">MIMGU_mgv1a020006mg</name>
</gene>
<evidence type="ECO:0000259" key="10">
    <source>
        <dbReference type="Pfam" id="PF23598"/>
    </source>
</evidence>
<evidence type="ECO:0008006" key="13">
    <source>
        <dbReference type="Google" id="ProtNLM"/>
    </source>
</evidence>
<dbReference type="GO" id="GO:0005524">
    <property type="term" value="F:ATP binding"/>
    <property type="evidence" value="ECO:0007669"/>
    <property type="project" value="UniProtKB-KW"/>
</dbReference>
<name>A0A022RKY5_ERYGU</name>
<dbReference type="Pfam" id="PF00931">
    <property type="entry name" value="NB-ARC"/>
    <property type="match status" value="1"/>
</dbReference>
<feature type="domain" description="Disease resistance N-terminal" evidence="8">
    <location>
        <begin position="9"/>
        <end position="87"/>
    </location>
</feature>
<evidence type="ECO:0000313" key="11">
    <source>
        <dbReference type="EMBL" id="EYU39540.1"/>
    </source>
</evidence>
<dbReference type="InterPro" id="IPR042197">
    <property type="entry name" value="Apaf_helical"/>
</dbReference>
<dbReference type="SUPFAM" id="SSF52058">
    <property type="entry name" value="L domain-like"/>
    <property type="match status" value="1"/>
</dbReference>
<comment type="similarity">
    <text evidence="1">Belongs to the disease resistance NB-LRR family.</text>
</comment>
<keyword evidence="6" id="KW-0067">ATP-binding</keyword>
<reference evidence="11 12" key="1">
    <citation type="journal article" date="2013" name="Proc. Natl. Acad. Sci. U.S.A.">
        <title>Fine-scale variation in meiotic recombination in Mimulus inferred from population shotgun sequencing.</title>
        <authorList>
            <person name="Hellsten U."/>
            <person name="Wright K.M."/>
            <person name="Jenkins J."/>
            <person name="Shu S."/>
            <person name="Yuan Y."/>
            <person name="Wessler S.R."/>
            <person name="Schmutz J."/>
            <person name="Willis J.H."/>
            <person name="Rokhsar D.S."/>
        </authorList>
    </citation>
    <scope>NUCLEOTIDE SEQUENCE [LARGE SCALE GENOMIC DNA]</scope>
    <source>
        <strain evidence="12">cv. DUN x IM62</strain>
    </source>
</reference>
<evidence type="ECO:0000256" key="1">
    <source>
        <dbReference type="ARBA" id="ARBA00008894"/>
    </source>
</evidence>
<dbReference type="InterPro" id="IPR002182">
    <property type="entry name" value="NB-ARC"/>
</dbReference>
<protein>
    <recommendedName>
        <fullName evidence="13">AAA+ ATPase domain-containing protein</fullName>
    </recommendedName>
</protein>
<evidence type="ECO:0000256" key="5">
    <source>
        <dbReference type="ARBA" id="ARBA00022821"/>
    </source>
</evidence>
<dbReference type="CDD" id="cd14798">
    <property type="entry name" value="RX-CC_like"/>
    <property type="match status" value="1"/>
</dbReference>
<keyword evidence="4" id="KW-0547">Nucleotide-binding</keyword>
<sequence length="872" mass="99595">MAEAKILYAVRKMADLLIDANLLQGAEEQVKLLKDELQCMQRFVRDASKKKDREEKIRGWLSDVADVTHDADAIIDALFLKVETAKRCIESRGELAYIPKHPYTLIAKQIELLRSKLRDIEIARERYGIQDLVREETEQFWRELQFSVRQNDKQLVGVEEDVELLLRKVILEKTETLSTTGIVGAVGIGKSTLARRIYELAVASKRYVKCVWVAVSGESMTPKDVIKEVILNFLNPLQDKLEEAKKLEELPLSGIQQELQDSVEGAQLFLVLDDVRQEAQWESIATVFTSEDKGSALLLTSHNEDIVKHAGYVHEMKTLDPNKSWDLFTNKAFIDRVDGGKLPKDLDIIGREILKKCDGLPLAIALVGGLLRDKNPSKRKWDNVLNDMNTNLGSSSILSTILELSYRDFPPQLKSCFQYLGLFKERVPIRAEKLVQVWIAQGLVVELEEEEEETKEEISRGYLDELINRNMVQVHDFNTDGRVKNCCIHDLVRELSITKAKKEIGLDILKEDGKTQSLSGKPQRHLAIYGGGDQRSIFNSKNINQNETHVLSLFFHGVSSFLIDNPSYLKSFELLKILDFEDLPLKSVPDTIGLLISLKYLGLRNTKIKSLPESIGRLKNLEVLDVTKVYQVEVDDVLWEMESLRHIHGENIYSEYLLKTHTLKNLQTLGYIYVENLIPAHLIKMKSLRKLSLWIVVSLNFDGIRFYPLLDMLENLVCLEIKWGPSSTVKSLELNGLDILQRVTKLKLSGVMKKLPRANELPPNLSYLTLSRTCLYEDPMPELEKLSKLVHLKLDCAYIGRGDMVISENGFPKLQTLLLYRMWDLKNVRVGKGGIPDLKKLMIRECNKKLGTGFSEELRWVTTFLQEIIKTN</sequence>
<accession>A0A022RKY5</accession>
<dbReference type="SUPFAM" id="SSF52540">
    <property type="entry name" value="P-loop containing nucleoside triphosphate hydrolases"/>
    <property type="match status" value="1"/>
</dbReference>
<evidence type="ECO:0000259" key="7">
    <source>
        <dbReference type="Pfam" id="PF00931"/>
    </source>
</evidence>
<evidence type="ECO:0000259" key="9">
    <source>
        <dbReference type="Pfam" id="PF23559"/>
    </source>
</evidence>
<dbReference type="GO" id="GO:0043531">
    <property type="term" value="F:ADP binding"/>
    <property type="evidence" value="ECO:0007669"/>
    <property type="project" value="InterPro"/>
</dbReference>
<dbReference type="Gene3D" id="3.40.50.300">
    <property type="entry name" value="P-loop containing nucleotide triphosphate hydrolases"/>
    <property type="match status" value="1"/>
</dbReference>
<feature type="domain" description="Disease resistance protein winged helix" evidence="9">
    <location>
        <begin position="422"/>
        <end position="495"/>
    </location>
</feature>
<dbReference type="InterPro" id="IPR038005">
    <property type="entry name" value="RX-like_CC"/>
</dbReference>
<keyword evidence="3" id="KW-0677">Repeat</keyword>
<evidence type="ECO:0000313" key="12">
    <source>
        <dbReference type="Proteomes" id="UP000030748"/>
    </source>
</evidence>
<dbReference type="PANTHER" id="PTHR23155:SF1185">
    <property type="entry name" value="DISEASE RESISTANCE RPP8-LIKE PROTEIN 3-RELATED"/>
    <property type="match status" value="1"/>
</dbReference>